<dbReference type="SUPFAM" id="SSF51161">
    <property type="entry name" value="Trimeric LpxA-like enzymes"/>
    <property type="match status" value="1"/>
</dbReference>
<reference evidence="2" key="1">
    <citation type="submission" date="2009-01" db="EMBL/GenBank/DDBJ databases">
        <title>Complete sequence of chromosome Cyanothece sp. PCC 7425.</title>
        <authorList>
            <consortium name="US DOE Joint Genome Institute"/>
            <person name="Lucas S."/>
            <person name="Copeland A."/>
            <person name="Lapidus A."/>
            <person name="Glavina del Rio T."/>
            <person name="Dalin E."/>
            <person name="Tice H."/>
            <person name="Bruce D."/>
            <person name="Goodwin L."/>
            <person name="Pitluck S."/>
            <person name="Sims D."/>
            <person name="Meineke L."/>
            <person name="Brettin T."/>
            <person name="Detter J.C."/>
            <person name="Han C."/>
            <person name="Larimer F."/>
            <person name="Land M."/>
            <person name="Hauser L."/>
            <person name="Kyrpides N."/>
            <person name="Ovchinnikova G."/>
            <person name="Liberton M."/>
            <person name="Stoeckel J."/>
            <person name="Banerjee A."/>
            <person name="Singh A."/>
            <person name="Page L."/>
            <person name="Sato H."/>
            <person name="Zhao L."/>
            <person name="Sherman L."/>
            <person name="Pakrasi H."/>
            <person name="Richardson P."/>
        </authorList>
    </citation>
    <scope>NUCLEOTIDE SEQUENCE</scope>
    <source>
        <strain evidence="2">PCC 7425</strain>
    </source>
</reference>
<sequence>MYLPSPQPLSHGPTSVIGDVQIHPNAVIAPGVLLYAEPDSQITIAAGVCIGMGSILHAHGGKVDVEAGANLGTGVLIVGTARIGSHACIGSTTTIINTDLPPAAVVAPGSLVGDPSRRPPELTETEALQEEQPTHLQPAQSQSDEPQTDQSPAAQEEQGDLQSASPAPVDHAAGTNSSPSPQAEQQTDAPPRSVYGQDYVNRMMQRMMPRTPSLTPSPTGQNGSVEGGTGS</sequence>
<gene>
    <name evidence="2" type="ordered locus">Cyan7425_1614</name>
</gene>
<dbReference type="STRING" id="395961.Cyan7425_1614"/>
<dbReference type="GO" id="GO:0031470">
    <property type="term" value="C:carboxysome"/>
    <property type="evidence" value="ECO:0007669"/>
    <property type="project" value="UniProtKB-ARBA"/>
</dbReference>
<name>B8HQJ4_CYAP4</name>
<evidence type="ECO:0000256" key="1">
    <source>
        <dbReference type="SAM" id="MobiDB-lite"/>
    </source>
</evidence>
<proteinExistence type="predicted"/>
<dbReference type="Gene3D" id="2.160.10.10">
    <property type="entry name" value="Hexapeptide repeat proteins"/>
    <property type="match status" value="1"/>
</dbReference>
<feature type="compositionally biased region" description="Polar residues" evidence="1">
    <location>
        <begin position="174"/>
        <end position="188"/>
    </location>
</feature>
<dbReference type="eggNOG" id="COG0663">
    <property type="taxonomic scope" value="Bacteria"/>
</dbReference>
<feature type="compositionally biased region" description="Polar residues" evidence="1">
    <location>
        <begin position="135"/>
        <end position="153"/>
    </location>
</feature>
<feature type="region of interest" description="Disordered" evidence="1">
    <location>
        <begin position="107"/>
        <end position="231"/>
    </location>
</feature>
<organism evidence="2">
    <name type="scientific">Cyanothece sp. (strain PCC 7425 / ATCC 29141)</name>
    <dbReference type="NCBI Taxonomy" id="395961"/>
    <lineage>
        <taxon>Bacteria</taxon>
        <taxon>Bacillati</taxon>
        <taxon>Cyanobacteriota</taxon>
        <taxon>Cyanophyceae</taxon>
        <taxon>Gomontiellales</taxon>
        <taxon>Cyanothecaceae</taxon>
        <taxon>Cyanothece</taxon>
    </lineage>
</organism>
<feature type="compositionally biased region" description="Polar residues" evidence="1">
    <location>
        <begin position="212"/>
        <end position="224"/>
    </location>
</feature>
<accession>B8HQJ4</accession>
<dbReference type="GO" id="GO:0043886">
    <property type="term" value="F:structural constituent of carboxysome shell"/>
    <property type="evidence" value="ECO:0007669"/>
    <property type="project" value="UniProtKB-ARBA"/>
</dbReference>
<dbReference type="AlphaFoldDB" id="B8HQJ4"/>
<evidence type="ECO:0000313" key="2">
    <source>
        <dbReference type="EMBL" id="ACL43984.1"/>
    </source>
</evidence>
<protein>
    <submittedName>
        <fullName evidence="2">Carbon dioxide concentrating mechanism protein CcmN</fullName>
    </submittedName>
</protein>
<dbReference type="KEGG" id="cyn:Cyan7425_1614"/>
<dbReference type="EMBL" id="CP001344">
    <property type="protein sequence ID" value="ACL43984.1"/>
    <property type="molecule type" value="Genomic_DNA"/>
</dbReference>
<dbReference type="OrthoDB" id="481965at2"/>
<dbReference type="HOGENOM" id="CLU_069354_0_0_3"/>
<dbReference type="InterPro" id="IPR011004">
    <property type="entry name" value="Trimer_LpxA-like_sf"/>
</dbReference>